<reference evidence="1 2" key="1">
    <citation type="submission" date="2023-07" db="EMBL/GenBank/DDBJ databases">
        <title>Genomic Encyclopedia of Type Strains, Phase IV (KMG-IV): sequencing the most valuable type-strain genomes for metagenomic binning, comparative biology and taxonomic classification.</title>
        <authorList>
            <person name="Goeker M."/>
        </authorList>
    </citation>
    <scope>NUCLEOTIDE SEQUENCE [LARGE SCALE GENOMIC DNA]</scope>
    <source>
        <strain evidence="1 2">DSM 16980</strain>
    </source>
</reference>
<organism evidence="1 2">
    <name type="scientific">Pectinatus haikarae</name>
    <dbReference type="NCBI Taxonomy" id="349096"/>
    <lineage>
        <taxon>Bacteria</taxon>
        <taxon>Bacillati</taxon>
        <taxon>Bacillota</taxon>
        <taxon>Negativicutes</taxon>
        <taxon>Selenomonadales</taxon>
        <taxon>Selenomonadaceae</taxon>
        <taxon>Pectinatus</taxon>
    </lineage>
</organism>
<dbReference type="EMBL" id="JAUSUE010000007">
    <property type="protein sequence ID" value="MDQ0203558.1"/>
    <property type="molecule type" value="Genomic_DNA"/>
</dbReference>
<evidence type="ECO:0000313" key="1">
    <source>
        <dbReference type="EMBL" id="MDQ0203558.1"/>
    </source>
</evidence>
<comment type="caution">
    <text evidence="1">The sequence shown here is derived from an EMBL/GenBank/DDBJ whole genome shotgun (WGS) entry which is preliminary data.</text>
</comment>
<gene>
    <name evidence="1" type="ORF">J2S01_001274</name>
</gene>
<evidence type="ECO:0000313" key="2">
    <source>
        <dbReference type="Proteomes" id="UP001239167"/>
    </source>
</evidence>
<sequence>MPVRSAINDQQDILSARGRIHIPKAGASKKYLFYFSVRV</sequence>
<protein>
    <submittedName>
        <fullName evidence="1">Uncharacterized protein</fullName>
    </submittedName>
</protein>
<proteinExistence type="predicted"/>
<name>A0ABT9Y6W9_9FIRM</name>
<accession>A0ABT9Y6W9</accession>
<keyword evidence="2" id="KW-1185">Reference proteome</keyword>
<dbReference type="Proteomes" id="UP001239167">
    <property type="component" value="Unassembled WGS sequence"/>
</dbReference>